<evidence type="ECO:0000313" key="1">
    <source>
        <dbReference type="EMBL" id="KYD09439.1"/>
    </source>
</evidence>
<proteinExistence type="predicted"/>
<comment type="caution">
    <text evidence="1">The sequence shown here is derived from an EMBL/GenBank/DDBJ whole genome shotgun (WGS) entry which is preliminary data.</text>
</comment>
<reference evidence="1 2" key="1">
    <citation type="submission" date="2016-01" db="EMBL/GenBank/DDBJ databases">
        <title>Draft Genome Sequences of Seven Thermophilic Sporeformers Isolated from Foods.</title>
        <authorList>
            <person name="Berendsen E.M."/>
            <person name="Wells-Bennik M.H."/>
            <person name="Krawcyk A.O."/>
            <person name="De Jong A."/>
            <person name="Holsappel S."/>
            <person name="Eijlander R.T."/>
            <person name="Kuipers O.P."/>
        </authorList>
    </citation>
    <scope>NUCLEOTIDE SEQUENCE [LARGE SCALE GENOMIC DNA]</scope>
    <source>
        <strain evidence="1 2">B4135</strain>
    </source>
</reference>
<sequence>MRRPFRRREAGIRRGFHLSGACTAYGQSGRSGRMGKGRLPFRHQPLYAADLPFPAFSEKGRGNCSIGSGQTGFSRLRNCRQERPYLHGKFFAVPFPPVISRDDGFSGNRGICRLSFGA</sequence>
<gene>
    <name evidence="1" type="ORF">B4135_3763</name>
</gene>
<dbReference type="Proteomes" id="UP000075683">
    <property type="component" value="Unassembled WGS sequence"/>
</dbReference>
<accession>A0A150LBQ3</accession>
<dbReference type="EMBL" id="LQYT01000130">
    <property type="protein sequence ID" value="KYD09439.1"/>
    <property type="molecule type" value="Genomic_DNA"/>
</dbReference>
<organism evidence="1 2">
    <name type="scientific">Caldibacillus debilis</name>
    <dbReference type="NCBI Taxonomy" id="301148"/>
    <lineage>
        <taxon>Bacteria</taxon>
        <taxon>Bacillati</taxon>
        <taxon>Bacillota</taxon>
        <taxon>Bacilli</taxon>
        <taxon>Bacillales</taxon>
        <taxon>Bacillaceae</taxon>
        <taxon>Caldibacillus</taxon>
    </lineage>
</organism>
<dbReference type="STRING" id="301148.B4135_3763"/>
<evidence type="ECO:0000313" key="2">
    <source>
        <dbReference type="Proteomes" id="UP000075683"/>
    </source>
</evidence>
<protein>
    <submittedName>
        <fullName evidence="1">Uncharacterized protein</fullName>
    </submittedName>
</protein>
<dbReference type="AlphaFoldDB" id="A0A150LBQ3"/>
<name>A0A150LBQ3_9BACI</name>